<keyword evidence="3" id="KW-1185">Reference proteome</keyword>
<feature type="region of interest" description="Disordered" evidence="1">
    <location>
        <begin position="1"/>
        <end position="47"/>
    </location>
</feature>
<gene>
    <name evidence="2" type="ORF">MSAN_00986300</name>
</gene>
<feature type="region of interest" description="Disordered" evidence="1">
    <location>
        <begin position="263"/>
        <end position="409"/>
    </location>
</feature>
<evidence type="ECO:0000313" key="2">
    <source>
        <dbReference type="EMBL" id="KAF7363311.1"/>
    </source>
</evidence>
<organism evidence="2 3">
    <name type="scientific">Mycena sanguinolenta</name>
    <dbReference type="NCBI Taxonomy" id="230812"/>
    <lineage>
        <taxon>Eukaryota</taxon>
        <taxon>Fungi</taxon>
        <taxon>Dikarya</taxon>
        <taxon>Basidiomycota</taxon>
        <taxon>Agaricomycotina</taxon>
        <taxon>Agaricomycetes</taxon>
        <taxon>Agaricomycetidae</taxon>
        <taxon>Agaricales</taxon>
        <taxon>Marasmiineae</taxon>
        <taxon>Mycenaceae</taxon>
        <taxon>Mycena</taxon>
    </lineage>
</organism>
<dbReference type="OrthoDB" id="3259825at2759"/>
<feature type="compositionally biased region" description="Polar residues" evidence="1">
    <location>
        <begin position="165"/>
        <end position="190"/>
    </location>
</feature>
<feature type="compositionally biased region" description="Polar residues" evidence="1">
    <location>
        <begin position="283"/>
        <end position="301"/>
    </location>
</feature>
<proteinExistence type="predicted"/>
<feature type="compositionally biased region" description="Basic and acidic residues" evidence="1">
    <location>
        <begin position="312"/>
        <end position="322"/>
    </location>
</feature>
<protein>
    <submittedName>
        <fullName evidence="2">Uncharacterized protein</fullName>
    </submittedName>
</protein>
<dbReference type="AlphaFoldDB" id="A0A8H7D955"/>
<sequence length="463" mass="50542">MNRFRKKSDAKRPTTLQPALAPVQQTQTERHEHFEPGSPPDSLPELPLASDFRTSLILTDLSRRFTLLGASSRDPLSVDALKSRLADQRTRGAENQISEEEEEMIIETLGLRRAGRPDEGDEYSSSSVSARSAASLGSSNTSTSSKRYSNNLFGSGRFRDYSYMRSVSQAKTASMRTSNSSRTHTASYTDSIRPVTPEANATSSPPPSSSPETLAVRSAPLNPPAPYGGQPLSVAEYRLSKTLGPSVLRRASLALEEAIKAIEEEAEDEIVMPRSPPVPRGSLDTQRQSTATTESELNQTPGVYESPMAISSDRHLSLDAESPRASPIPARTVPGYVPGMPRPMTPRDPMELDDQRSYSTTPRATSPTVASPSPIPPSNLSSGLIRRESTSSPSRHSPRPSSPNVSSPMRFRGVTEFFYSGPSPTCFPSLWHCLPTDGGFRSSWDAIQRNMDKRKLQGTYQGR</sequence>
<evidence type="ECO:0000256" key="1">
    <source>
        <dbReference type="SAM" id="MobiDB-lite"/>
    </source>
</evidence>
<accession>A0A8H7D955</accession>
<dbReference type="Proteomes" id="UP000623467">
    <property type="component" value="Unassembled WGS sequence"/>
</dbReference>
<feature type="region of interest" description="Disordered" evidence="1">
    <location>
        <begin position="110"/>
        <end position="231"/>
    </location>
</feature>
<name>A0A8H7D955_9AGAR</name>
<feature type="compositionally biased region" description="Low complexity" evidence="1">
    <location>
        <begin position="124"/>
        <end position="150"/>
    </location>
</feature>
<feature type="compositionally biased region" description="Polar residues" evidence="1">
    <location>
        <begin position="357"/>
        <end position="370"/>
    </location>
</feature>
<reference evidence="2" key="1">
    <citation type="submission" date="2020-05" db="EMBL/GenBank/DDBJ databases">
        <title>Mycena genomes resolve the evolution of fungal bioluminescence.</title>
        <authorList>
            <person name="Tsai I.J."/>
        </authorList>
    </citation>
    <scope>NUCLEOTIDE SEQUENCE</scope>
    <source>
        <strain evidence="2">160909Yilan</strain>
    </source>
</reference>
<comment type="caution">
    <text evidence="2">The sequence shown here is derived from an EMBL/GenBank/DDBJ whole genome shotgun (WGS) entry which is preliminary data.</text>
</comment>
<dbReference type="EMBL" id="JACAZH010000007">
    <property type="protein sequence ID" value="KAF7363311.1"/>
    <property type="molecule type" value="Genomic_DNA"/>
</dbReference>
<evidence type="ECO:0000313" key="3">
    <source>
        <dbReference type="Proteomes" id="UP000623467"/>
    </source>
</evidence>